<keyword evidence="2" id="KW-1185">Reference proteome</keyword>
<dbReference type="Proteomes" id="UP001234989">
    <property type="component" value="Chromosome 3"/>
</dbReference>
<evidence type="ECO:0000313" key="2">
    <source>
        <dbReference type="Proteomes" id="UP001234989"/>
    </source>
</evidence>
<dbReference type="AlphaFoldDB" id="A0AAF0QJW1"/>
<dbReference type="EMBL" id="CP133614">
    <property type="protein sequence ID" value="WMV22590.1"/>
    <property type="molecule type" value="Genomic_DNA"/>
</dbReference>
<sequence length="90" mass="10155">PVVSCRLRVPIPNSRPLLVPISLCRQKFQAPPPPSGYYQIVIRFISIVNLANVFVEASPDQQLLLNIYQFFLSLLKWSVGTIAPVMRFTA</sequence>
<protein>
    <submittedName>
        <fullName evidence="1">Uncharacterized protein</fullName>
    </submittedName>
</protein>
<evidence type="ECO:0000313" key="1">
    <source>
        <dbReference type="EMBL" id="WMV22590.1"/>
    </source>
</evidence>
<organism evidence="1 2">
    <name type="scientific">Solanum verrucosum</name>
    <dbReference type="NCBI Taxonomy" id="315347"/>
    <lineage>
        <taxon>Eukaryota</taxon>
        <taxon>Viridiplantae</taxon>
        <taxon>Streptophyta</taxon>
        <taxon>Embryophyta</taxon>
        <taxon>Tracheophyta</taxon>
        <taxon>Spermatophyta</taxon>
        <taxon>Magnoliopsida</taxon>
        <taxon>eudicotyledons</taxon>
        <taxon>Gunneridae</taxon>
        <taxon>Pentapetalae</taxon>
        <taxon>asterids</taxon>
        <taxon>lamiids</taxon>
        <taxon>Solanales</taxon>
        <taxon>Solanaceae</taxon>
        <taxon>Solanoideae</taxon>
        <taxon>Solaneae</taxon>
        <taxon>Solanum</taxon>
    </lineage>
</organism>
<reference evidence="1" key="1">
    <citation type="submission" date="2023-08" db="EMBL/GenBank/DDBJ databases">
        <title>A de novo genome assembly of Solanum verrucosum Schlechtendal, a Mexican diploid species geographically isolated from the other diploid A-genome species in potato relatives.</title>
        <authorList>
            <person name="Hosaka K."/>
        </authorList>
    </citation>
    <scope>NUCLEOTIDE SEQUENCE</scope>
    <source>
        <tissue evidence="1">Young leaves</tissue>
    </source>
</reference>
<feature type="non-terminal residue" evidence="1">
    <location>
        <position position="1"/>
    </location>
</feature>
<name>A0AAF0QJW1_SOLVR</name>
<accession>A0AAF0QJW1</accession>
<gene>
    <name evidence="1" type="ORF">MTR67_015975</name>
</gene>
<proteinExistence type="predicted"/>